<protein>
    <recommendedName>
        <fullName evidence="1">Reverse transcriptase domain-containing protein</fullName>
    </recommendedName>
</protein>
<dbReference type="InterPro" id="IPR043502">
    <property type="entry name" value="DNA/RNA_pol_sf"/>
</dbReference>
<evidence type="ECO:0000313" key="2">
    <source>
        <dbReference type="EMBL" id="KAK5839724.1"/>
    </source>
</evidence>
<dbReference type="SUPFAM" id="SSF56672">
    <property type="entry name" value="DNA/RNA polymerases"/>
    <property type="match status" value="1"/>
</dbReference>
<reference evidence="2 3" key="1">
    <citation type="submission" date="2023-03" db="EMBL/GenBank/DDBJ databases">
        <title>WGS of Gossypium arboreum.</title>
        <authorList>
            <person name="Yu D."/>
        </authorList>
    </citation>
    <scope>NUCLEOTIDE SEQUENCE [LARGE SCALE GENOMIC DNA]</scope>
    <source>
        <tissue evidence="2">Leaf</tissue>
    </source>
</reference>
<dbReference type="CDD" id="cd01650">
    <property type="entry name" value="RT_nLTR_like"/>
    <property type="match status" value="1"/>
</dbReference>
<name>A0ABR0QK91_GOSAR</name>
<feature type="domain" description="Reverse transcriptase" evidence="1">
    <location>
        <begin position="64"/>
        <end position="218"/>
    </location>
</feature>
<dbReference type="Proteomes" id="UP001358586">
    <property type="component" value="Chromosome 3"/>
</dbReference>
<dbReference type="EMBL" id="JARKNE010000003">
    <property type="protein sequence ID" value="KAK5839724.1"/>
    <property type="molecule type" value="Genomic_DNA"/>
</dbReference>
<dbReference type="Pfam" id="PF00078">
    <property type="entry name" value="RVT_1"/>
    <property type="match status" value="1"/>
</dbReference>
<comment type="caution">
    <text evidence="2">The sequence shown here is derived from an EMBL/GenBank/DDBJ whole genome shotgun (WGS) entry which is preliminary data.</text>
</comment>
<dbReference type="PANTHER" id="PTHR46890">
    <property type="entry name" value="NON-LTR RETROLELEMENT REVERSE TRANSCRIPTASE-LIKE PROTEIN-RELATED"/>
    <property type="match status" value="1"/>
</dbReference>
<accession>A0ABR0QK91</accession>
<dbReference type="InterPro" id="IPR052343">
    <property type="entry name" value="Retrotransposon-Effector_Assoc"/>
</dbReference>
<sequence>MDPNKAPGNDGLSGNFFKHHRDIVGNDTISYYLDVLNGNKNISSLNDTMIILISKIRNPCELTNFCPISLCRFVYKIISKVLANRLKVALTNCISQNQSAFVLRRMIHDNILIAHELLHYLQSSKNGPNKGLMVKLDMSKAYDPLEWNFIEKVMKKMGFVEKWIAKIMECVRSVTYTVKCNNILFDIFILERGLRQGDPLSLYLFLFFMEAFSRMLIHA</sequence>
<proteinExistence type="predicted"/>
<keyword evidence="3" id="KW-1185">Reference proteome</keyword>
<dbReference type="PANTHER" id="PTHR46890:SF48">
    <property type="entry name" value="RNA-DIRECTED DNA POLYMERASE"/>
    <property type="match status" value="1"/>
</dbReference>
<gene>
    <name evidence="2" type="ORF">PVK06_008556</name>
</gene>
<dbReference type="InterPro" id="IPR000477">
    <property type="entry name" value="RT_dom"/>
</dbReference>
<organism evidence="2 3">
    <name type="scientific">Gossypium arboreum</name>
    <name type="common">Tree cotton</name>
    <name type="synonym">Gossypium nanking</name>
    <dbReference type="NCBI Taxonomy" id="29729"/>
    <lineage>
        <taxon>Eukaryota</taxon>
        <taxon>Viridiplantae</taxon>
        <taxon>Streptophyta</taxon>
        <taxon>Embryophyta</taxon>
        <taxon>Tracheophyta</taxon>
        <taxon>Spermatophyta</taxon>
        <taxon>Magnoliopsida</taxon>
        <taxon>eudicotyledons</taxon>
        <taxon>Gunneridae</taxon>
        <taxon>Pentapetalae</taxon>
        <taxon>rosids</taxon>
        <taxon>malvids</taxon>
        <taxon>Malvales</taxon>
        <taxon>Malvaceae</taxon>
        <taxon>Malvoideae</taxon>
        <taxon>Gossypium</taxon>
    </lineage>
</organism>
<evidence type="ECO:0000313" key="3">
    <source>
        <dbReference type="Proteomes" id="UP001358586"/>
    </source>
</evidence>
<evidence type="ECO:0000259" key="1">
    <source>
        <dbReference type="Pfam" id="PF00078"/>
    </source>
</evidence>